<dbReference type="EMBL" id="VXLC01000045">
    <property type="protein sequence ID" value="KAA8879690.1"/>
    <property type="molecule type" value="Genomic_DNA"/>
</dbReference>
<dbReference type="RefSeq" id="WP_150408118.1">
    <property type="nucleotide sequence ID" value="NZ_VXLC01000045.1"/>
</dbReference>
<evidence type="ECO:0000313" key="1">
    <source>
        <dbReference type="EMBL" id="KAA8879690.1"/>
    </source>
</evidence>
<reference evidence="1 2" key="1">
    <citation type="submission" date="2019-09" db="EMBL/GenBank/DDBJ databases">
        <authorList>
            <person name="Wang X."/>
        </authorList>
    </citation>
    <scope>NUCLEOTIDE SEQUENCE [LARGE SCALE GENOMIC DNA]</scope>
    <source>
        <strain evidence="1 2">CICC 11023</strain>
    </source>
</reference>
<dbReference type="AlphaFoldDB" id="A0A5N0DTP9"/>
<evidence type="ECO:0000313" key="2">
    <source>
        <dbReference type="Proteomes" id="UP000323876"/>
    </source>
</evidence>
<organism evidence="1 2">
    <name type="scientific">Nocardia colli</name>
    <dbReference type="NCBI Taxonomy" id="2545717"/>
    <lineage>
        <taxon>Bacteria</taxon>
        <taxon>Bacillati</taxon>
        <taxon>Actinomycetota</taxon>
        <taxon>Actinomycetes</taxon>
        <taxon>Mycobacteriales</taxon>
        <taxon>Nocardiaceae</taxon>
        <taxon>Nocardia</taxon>
    </lineage>
</organism>
<comment type="caution">
    <text evidence="1">The sequence shown here is derived from an EMBL/GenBank/DDBJ whole genome shotgun (WGS) entry which is preliminary data.</text>
</comment>
<name>A0A5N0DTP9_9NOCA</name>
<protein>
    <submittedName>
        <fullName evidence="1">Uncharacterized protein</fullName>
    </submittedName>
</protein>
<accession>A0A5N0DTP9</accession>
<keyword evidence="2" id="KW-1185">Reference proteome</keyword>
<sequence length="219" mass="24256">MPERFQLPPPGFLKTEIINLGPVIEPKYSDAEDWGRFLPAVETTPVRYEERSLAELDRRAAAAPEIALAATEIEELLRGKRYEIISVGTRELDRNTEYPVVVIYDYDADITIEAIVDPAQRAVVQVTTSSNQPAVSAQEERRAIELVRADGHLPDNGIDVGTGLGLIIEDVDIHSPRHGHRLVDLRFGPRDLRMPAAFAIVDLSTDEVVQAGLFPKGLL</sequence>
<proteinExistence type="predicted"/>
<dbReference type="OrthoDB" id="4569687at2"/>
<dbReference type="Proteomes" id="UP000323876">
    <property type="component" value="Unassembled WGS sequence"/>
</dbReference>
<gene>
    <name evidence="1" type="ORF">F3087_43825</name>
</gene>